<proteinExistence type="predicted"/>
<dbReference type="AlphaFoldDB" id="A0A7M1T488"/>
<organism evidence="1 2">
    <name type="scientific">Cruoricaptor ignavus</name>
    <dbReference type="NCBI Taxonomy" id="1118202"/>
    <lineage>
        <taxon>Bacteria</taxon>
        <taxon>Pseudomonadati</taxon>
        <taxon>Bacteroidota</taxon>
        <taxon>Flavobacteriia</taxon>
        <taxon>Flavobacteriales</taxon>
        <taxon>Weeksellaceae</taxon>
        <taxon>Cruoricaptor</taxon>
    </lineage>
</organism>
<dbReference type="RefSeq" id="WP_193439822.1">
    <property type="nucleotide sequence ID" value="NZ_CP063145.1"/>
</dbReference>
<protein>
    <submittedName>
        <fullName evidence="1">Uncharacterized protein</fullName>
    </submittedName>
</protein>
<name>A0A7M1T488_9FLAO</name>
<sequence length="116" mass="13518">MEDLIERVWEHSQNNPEGFTLNLETLRPVKFGISVAYFETQNSHDKESLEKVISHALRHEKIVGGWLNYGNGKFYFDSVRIFKNSELEEAIEFAKDNEQLKIYDLTNLKEINIAKG</sequence>
<accession>A0A7M1T488</accession>
<dbReference type="Proteomes" id="UP000593605">
    <property type="component" value="Chromosome"/>
</dbReference>
<gene>
    <name evidence="1" type="ORF">IMZ16_09390</name>
</gene>
<reference evidence="1 2" key="1">
    <citation type="submission" date="2020-10" db="EMBL/GenBank/DDBJ databases">
        <title>Complete genome of Cruoricapor ignavus strain M1214 isolated from the blood culture of a febrile patient.</title>
        <authorList>
            <person name="Guglielmino C.J.D."/>
        </authorList>
    </citation>
    <scope>NUCLEOTIDE SEQUENCE [LARGE SCALE GENOMIC DNA]</scope>
    <source>
        <strain evidence="1 2">M1214</strain>
    </source>
</reference>
<evidence type="ECO:0000313" key="2">
    <source>
        <dbReference type="Proteomes" id="UP000593605"/>
    </source>
</evidence>
<dbReference type="KEGG" id="civ:IMZ16_09390"/>
<evidence type="ECO:0000313" key="1">
    <source>
        <dbReference type="EMBL" id="QOR73712.1"/>
    </source>
</evidence>
<dbReference type="EMBL" id="CP063145">
    <property type="protein sequence ID" value="QOR73712.1"/>
    <property type="molecule type" value="Genomic_DNA"/>
</dbReference>